<dbReference type="EMBL" id="JARVKF010000112">
    <property type="protein sequence ID" value="KAK9422579.1"/>
    <property type="molecule type" value="Genomic_DNA"/>
</dbReference>
<dbReference type="SUPFAM" id="SSF82171">
    <property type="entry name" value="DPP6 N-terminal domain-like"/>
    <property type="match status" value="1"/>
</dbReference>
<evidence type="ECO:0000256" key="5">
    <source>
        <dbReference type="ARBA" id="ARBA00022801"/>
    </source>
</evidence>
<dbReference type="Pfam" id="PF00326">
    <property type="entry name" value="Peptidase_S9"/>
    <property type="match status" value="1"/>
</dbReference>
<dbReference type="PANTHER" id="PTHR42776:SF11">
    <property type="entry name" value="DIPEPTIDYL-PEPTIDASE 5-RELATED"/>
    <property type="match status" value="1"/>
</dbReference>
<comment type="similarity">
    <text evidence="2">Belongs to the peptidase S9C family.</text>
</comment>
<dbReference type="SUPFAM" id="SSF53474">
    <property type="entry name" value="alpha/beta-Hydrolases"/>
    <property type="match status" value="1"/>
</dbReference>
<protein>
    <recommendedName>
        <fullName evidence="7">Dipeptidyl-peptidase V</fullName>
    </recommendedName>
</protein>
<evidence type="ECO:0000256" key="4">
    <source>
        <dbReference type="ARBA" id="ARBA00022729"/>
    </source>
</evidence>
<dbReference type="PANTHER" id="PTHR42776">
    <property type="entry name" value="SERINE PEPTIDASE S9 FAMILY MEMBER"/>
    <property type="match status" value="1"/>
</dbReference>
<dbReference type="Gene3D" id="3.40.50.1820">
    <property type="entry name" value="alpha/beta hydrolase"/>
    <property type="match status" value="1"/>
</dbReference>
<evidence type="ECO:0000313" key="10">
    <source>
        <dbReference type="EMBL" id="KAK9422579.1"/>
    </source>
</evidence>
<gene>
    <name evidence="10" type="ORF">SUNI508_00442</name>
</gene>
<dbReference type="Proteomes" id="UP001408356">
    <property type="component" value="Unassembled WGS sequence"/>
</dbReference>
<proteinExistence type="inferred from homology"/>
<keyword evidence="3" id="KW-0964">Secreted</keyword>
<evidence type="ECO:0000256" key="1">
    <source>
        <dbReference type="ARBA" id="ARBA00004613"/>
    </source>
</evidence>
<evidence type="ECO:0000259" key="9">
    <source>
        <dbReference type="Pfam" id="PF00326"/>
    </source>
</evidence>
<keyword evidence="6" id="KW-0325">Glycoprotein</keyword>
<dbReference type="Gene3D" id="2.140.10.30">
    <property type="entry name" value="Dipeptidylpeptidase IV, N-terminal domain"/>
    <property type="match status" value="1"/>
</dbReference>
<reference evidence="10 11" key="1">
    <citation type="journal article" date="2024" name="J. Plant Pathol.">
        <title>Sequence and assembly of the genome of Seiridium unicorne, isolate CBS 538.82, causal agent of cypress canker disease.</title>
        <authorList>
            <person name="Scali E."/>
            <person name="Rocca G.D."/>
            <person name="Danti R."/>
            <person name="Garbelotto M."/>
            <person name="Barberini S."/>
            <person name="Baroncelli R."/>
            <person name="Emiliani G."/>
        </authorList>
    </citation>
    <scope>NUCLEOTIDE SEQUENCE [LARGE SCALE GENOMIC DNA]</scope>
    <source>
        <strain evidence="10 11">BM-138-508</strain>
    </source>
</reference>
<evidence type="ECO:0000256" key="3">
    <source>
        <dbReference type="ARBA" id="ARBA00022525"/>
    </source>
</evidence>
<name>A0ABR2V7Q2_9PEZI</name>
<feature type="chain" id="PRO_5045366255" description="Dipeptidyl-peptidase V" evidence="8">
    <location>
        <begin position="21"/>
        <end position="717"/>
    </location>
</feature>
<evidence type="ECO:0000256" key="7">
    <source>
        <dbReference type="ARBA" id="ARBA00032829"/>
    </source>
</evidence>
<sequence length="717" mass="78829">MRSRIQAIIVAALAATGVWAITPEQMLAANRYSDAAPNPSGDFALFSATNYSFETKETSSVWHRLDLKTGEITIWPAGGDISEFVFVGDTEILYVNGTNEEADGGVSIYSADVSDLADAAFIASLPAPFSGLKAAKTSSGDIHFLLSAQAYPNGTAYNEALAEAPASTARIYTSIFVRHWDHWLTPYKNAVFGGVFAKALNSSSYTFDGILTNYVTGISNVTSAESPLDNSGSSDYTLSPDGTKVAFLTKDINLPIANYTSSQIYLVPFTGSAADAVPINARGSTRYPEAQGASSGPTFSPGSDKIAYVQQNGIYYESDREILYVANTDASNFNVTRLAGNWDRSPDTPIWSKDGETVIVEASDLGRTRLFPIPLSAGDDYMPSNITDEGAPAGYYVISDDTILVSDSKLWSSRDIYTVSLSGDVDTVYFQANLVDAELAGLSPADVSEFYYPTNTSETPQQAWLIFPADFDSSKKYPLAFVTHGGPQGSNANSWSTRWNYKVWADQGYVVVAPNPSASIGWGQNLTDAVQGRWGSYPYWDVVHAWKYVNETLDFVDTANGIHAGASFGGYMSNWIQGHEMGRWFKAIVTHDGSTSTLNQYASEELWFMDHDFKRPFSPSEDLKPGSPYYDWNPLLYADQWATPHFVVHNSLDYRLPESEGIFLFNQLQVQGVPSKFLNFPDENHWVTKTENSLVWHTEIFKWINYYSGISDADSPY</sequence>
<organism evidence="10 11">
    <name type="scientific">Seiridium unicorne</name>
    <dbReference type="NCBI Taxonomy" id="138068"/>
    <lineage>
        <taxon>Eukaryota</taxon>
        <taxon>Fungi</taxon>
        <taxon>Dikarya</taxon>
        <taxon>Ascomycota</taxon>
        <taxon>Pezizomycotina</taxon>
        <taxon>Sordariomycetes</taxon>
        <taxon>Xylariomycetidae</taxon>
        <taxon>Amphisphaeriales</taxon>
        <taxon>Sporocadaceae</taxon>
        <taxon>Seiridium</taxon>
    </lineage>
</organism>
<dbReference type="InterPro" id="IPR029058">
    <property type="entry name" value="AB_hydrolase_fold"/>
</dbReference>
<dbReference type="InterPro" id="IPR001375">
    <property type="entry name" value="Peptidase_S9_cat"/>
</dbReference>
<comment type="caution">
    <text evidence="10">The sequence shown here is derived from an EMBL/GenBank/DDBJ whole genome shotgun (WGS) entry which is preliminary data.</text>
</comment>
<accession>A0ABR2V7Q2</accession>
<keyword evidence="4 8" id="KW-0732">Signal</keyword>
<evidence type="ECO:0000256" key="8">
    <source>
        <dbReference type="SAM" id="SignalP"/>
    </source>
</evidence>
<keyword evidence="5" id="KW-0378">Hydrolase</keyword>
<evidence type="ECO:0000256" key="2">
    <source>
        <dbReference type="ARBA" id="ARBA00010040"/>
    </source>
</evidence>
<evidence type="ECO:0000256" key="6">
    <source>
        <dbReference type="ARBA" id="ARBA00023180"/>
    </source>
</evidence>
<comment type="subcellular location">
    <subcellularLocation>
        <location evidence="1">Secreted</location>
    </subcellularLocation>
</comment>
<evidence type="ECO:0000313" key="11">
    <source>
        <dbReference type="Proteomes" id="UP001408356"/>
    </source>
</evidence>
<keyword evidence="11" id="KW-1185">Reference proteome</keyword>
<feature type="domain" description="Peptidase S9 prolyl oligopeptidase catalytic" evidence="9">
    <location>
        <begin position="495"/>
        <end position="709"/>
    </location>
</feature>
<feature type="signal peptide" evidence="8">
    <location>
        <begin position="1"/>
        <end position="20"/>
    </location>
</feature>